<feature type="domain" description="Reverse transcriptase" evidence="10">
    <location>
        <begin position="94"/>
        <end position="327"/>
    </location>
</feature>
<sequence>MMTAIAIDGLKNFDFAWKSINWKAMQNNVNRLQARIVKAVKEGSKEKVRSLQRLLSMSFSAKVLAVKRVSENKGKRTPGVDNRLLDSAKKKLHQVLTLNRAGYHSQPLKRVYIPKKSGKKRPLGIPVMKDRSEQALELQGLDPVSECKADCHSYGFRKMRSTQDAMGACYNALRRKGSADWVLEGDIKSCFDCISHEWMLDNIPMHKQKLKIWLKSGYLERGMFHPTKEGTPQGGIISPVLANMALDGMEELLKRNFRRQEKIHMVRYADDFVITGNSKELLQYAVKPLLVRFLKERGLTLSAEKTLITHIDEGFDLPSCGQFRSIW</sequence>
<dbReference type="GO" id="GO:0003723">
    <property type="term" value="F:RNA binding"/>
    <property type="evidence" value="ECO:0007669"/>
    <property type="project" value="InterPro"/>
</dbReference>
<dbReference type="Pfam" id="PF00078">
    <property type="entry name" value="RVT_1"/>
    <property type="match status" value="1"/>
</dbReference>
<dbReference type="RefSeq" id="WP_222424077.1">
    <property type="nucleotide sequence ID" value="NZ_LT828549.1"/>
</dbReference>
<dbReference type="STRING" id="1246637.MTBBW1_1380036"/>
<keyword evidence="7" id="KW-0051">Antiviral defense</keyword>
<evidence type="ECO:0000256" key="7">
    <source>
        <dbReference type="ARBA" id="ARBA00023118"/>
    </source>
</evidence>
<evidence type="ECO:0000256" key="8">
    <source>
        <dbReference type="ARBA" id="ARBA00034120"/>
    </source>
</evidence>
<dbReference type="GO" id="GO:0051607">
    <property type="term" value="P:defense response to virus"/>
    <property type="evidence" value="ECO:0007669"/>
    <property type="project" value="UniProtKB-KW"/>
</dbReference>
<evidence type="ECO:0000256" key="5">
    <source>
        <dbReference type="ARBA" id="ARBA00022842"/>
    </source>
</evidence>
<dbReference type="PANTHER" id="PTHR34047">
    <property type="entry name" value="NUCLEAR INTRON MATURASE 1, MITOCHONDRIAL-RELATED"/>
    <property type="match status" value="1"/>
</dbReference>
<keyword evidence="6 11" id="KW-0695">RNA-directed DNA polymerase</keyword>
<proteinExistence type="inferred from homology"/>
<keyword evidence="5" id="KW-0460">Magnesium</keyword>
<dbReference type="PANTHER" id="PTHR34047:SF10">
    <property type="entry name" value="GROUP II INTRON-ASSOCIATED OPEN READING FRAME"/>
    <property type="match status" value="1"/>
</dbReference>
<dbReference type="InterPro" id="IPR000477">
    <property type="entry name" value="RT_dom"/>
</dbReference>
<reference evidence="11 12" key="1">
    <citation type="submission" date="2017-03" db="EMBL/GenBank/DDBJ databases">
        <authorList>
            <person name="Afonso C.L."/>
            <person name="Miller P.J."/>
            <person name="Scott M.A."/>
            <person name="Spackman E."/>
            <person name="Goraichik I."/>
            <person name="Dimitrov K.M."/>
            <person name="Suarez D.L."/>
            <person name="Swayne D.E."/>
        </authorList>
    </citation>
    <scope>NUCLEOTIDE SEQUENCE [LARGE SCALE GENOMIC DNA]</scope>
    <source>
        <strain evidence="11">PRJEB14757</strain>
    </source>
</reference>
<evidence type="ECO:0000256" key="9">
    <source>
        <dbReference type="ARBA" id="ARBA00048173"/>
    </source>
</evidence>
<evidence type="ECO:0000256" key="3">
    <source>
        <dbReference type="ARBA" id="ARBA00022695"/>
    </source>
</evidence>
<dbReference type="PRINTS" id="PR00866">
    <property type="entry name" value="RNADNAPOLMS"/>
</dbReference>
<organism evidence="11 12">
    <name type="scientific">Desulfamplus magnetovallimortis</name>
    <dbReference type="NCBI Taxonomy" id="1246637"/>
    <lineage>
        <taxon>Bacteria</taxon>
        <taxon>Pseudomonadati</taxon>
        <taxon>Thermodesulfobacteriota</taxon>
        <taxon>Desulfobacteria</taxon>
        <taxon>Desulfobacterales</taxon>
        <taxon>Desulfobacteraceae</taxon>
        <taxon>Desulfamplus</taxon>
    </lineage>
</organism>
<comment type="similarity">
    <text evidence="8">Belongs to the bacterial reverse transcriptase family.</text>
</comment>
<dbReference type="InterPro" id="IPR043502">
    <property type="entry name" value="DNA/RNA_pol_sf"/>
</dbReference>
<dbReference type="GO" id="GO:0046872">
    <property type="term" value="F:metal ion binding"/>
    <property type="evidence" value="ECO:0007669"/>
    <property type="project" value="UniProtKB-KW"/>
</dbReference>
<dbReference type="SUPFAM" id="SSF56672">
    <property type="entry name" value="DNA/RNA polymerases"/>
    <property type="match status" value="1"/>
</dbReference>
<protein>
    <recommendedName>
        <fullName evidence="1">RNA-directed DNA polymerase</fullName>
        <ecNumber evidence="1">2.7.7.49</ecNumber>
    </recommendedName>
</protein>
<dbReference type="PROSITE" id="PS50878">
    <property type="entry name" value="RT_POL"/>
    <property type="match status" value="1"/>
</dbReference>
<keyword evidence="4" id="KW-0479">Metal-binding</keyword>
<keyword evidence="3 11" id="KW-0548">Nucleotidyltransferase</keyword>
<gene>
    <name evidence="11" type="ORF">MTBBW1_1380036</name>
</gene>
<name>A0A1W1H7P8_9BACT</name>
<dbReference type="AlphaFoldDB" id="A0A1W1H7P8"/>
<dbReference type="Proteomes" id="UP000191931">
    <property type="component" value="Unassembled WGS sequence"/>
</dbReference>
<evidence type="ECO:0000313" key="12">
    <source>
        <dbReference type="Proteomes" id="UP000191931"/>
    </source>
</evidence>
<comment type="catalytic activity">
    <reaction evidence="9">
        <text>DNA(n) + a 2'-deoxyribonucleoside 5'-triphosphate = DNA(n+1) + diphosphate</text>
        <dbReference type="Rhea" id="RHEA:22508"/>
        <dbReference type="Rhea" id="RHEA-COMP:17339"/>
        <dbReference type="Rhea" id="RHEA-COMP:17340"/>
        <dbReference type="ChEBI" id="CHEBI:33019"/>
        <dbReference type="ChEBI" id="CHEBI:61560"/>
        <dbReference type="ChEBI" id="CHEBI:173112"/>
        <dbReference type="EC" id="2.7.7.49"/>
    </reaction>
</comment>
<keyword evidence="2 11" id="KW-0808">Transferase</keyword>
<dbReference type="EC" id="2.7.7.49" evidence="1"/>
<dbReference type="CDD" id="cd01651">
    <property type="entry name" value="RT_G2_intron"/>
    <property type="match status" value="1"/>
</dbReference>
<dbReference type="GO" id="GO:0003964">
    <property type="term" value="F:RNA-directed DNA polymerase activity"/>
    <property type="evidence" value="ECO:0007669"/>
    <property type="project" value="UniProtKB-KW"/>
</dbReference>
<accession>A0A1W1H7P8</accession>
<evidence type="ECO:0000313" key="11">
    <source>
        <dbReference type="EMBL" id="SLM28489.1"/>
    </source>
</evidence>
<dbReference type="InterPro" id="IPR051083">
    <property type="entry name" value="GrpII_Intron_Splice-Mob/Def"/>
</dbReference>
<dbReference type="Gene3D" id="3.30.70.270">
    <property type="match status" value="1"/>
</dbReference>
<evidence type="ECO:0000256" key="1">
    <source>
        <dbReference type="ARBA" id="ARBA00012493"/>
    </source>
</evidence>
<evidence type="ECO:0000256" key="4">
    <source>
        <dbReference type="ARBA" id="ARBA00022723"/>
    </source>
</evidence>
<dbReference type="EMBL" id="FWEV01000044">
    <property type="protein sequence ID" value="SLM28489.1"/>
    <property type="molecule type" value="Genomic_DNA"/>
</dbReference>
<dbReference type="InterPro" id="IPR000123">
    <property type="entry name" value="Reverse_transcriptase_msDNA"/>
</dbReference>
<dbReference type="InterPro" id="IPR043128">
    <property type="entry name" value="Rev_trsase/Diguanyl_cyclase"/>
</dbReference>
<dbReference type="InterPro" id="IPR025960">
    <property type="entry name" value="RVT_N"/>
</dbReference>
<evidence type="ECO:0000259" key="10">
    <source>
        <dbReference type="PROSITE" id="PS50878"/>
    </source>
</evidence>
<evidence type="ECO:0000256" key="6">
    <source>
        <dbReference type="ARBA" id="ARBA00022918"/>
    </source>
</evidence>
<dbReference type="Pfam" id="PF13655">
    <property type="entry name" value="RVT_N"/>
    <property type="match status" value="1"/>
</dbReference>
<evidence type="ECO:0000256" key="2">
    <source>
        <dbReference type="ARBA" id="ARBA00022679"/>
    </source>
</evidence>
<keyword evidence="12" id="KW-1185">Reference proteome</keyword>